<organism evidence="2 3">
    <name type="scientific">Trema orientale</name>
    <name type="common">Charcoal tree</name>
    <name type="synonym">Celtis orientalis</name>
    <dbReference type="NCBI Taxonomy" id="63057"/>
    <lineage>
        <taxon>Eukaryota</taxon>
        <taxon>Viridiplantae</taxon>
        <taxon>Streptophyta</taxon>
        <taxon>Embryophyta</taxon>
        <taxon>Tracheophyta</taxon>
        <taxon>Spermatophyta</taxon>
        <taxon>Magnoliopsida</taxon>
        <taxon>eudicotyledons</taxon>
        <taxon>Gunneridae</taxon>
        <taxon>Pentapetalae</taxon>
        <taxon>rosids</taxon>
        <taxon>fabids</taxon>
        <taxon>Rosales</taxon>
        <taxon>Cannabaceae</taxon>
        <taxon>Trema</taxon>
    </lineage>
</organism>
<dbReference type="AlphaFoldDB" id="A0A2P5EXF9"/>
<proteinExistence type="predicted"/>
<dbReference type="OrthoDB" id="1897577at2759"/>
<dbReference type="Gene3D" id="3.80.10.10">
    <property type="entry name" value="Ribonuclease Inhibitor"/>
    <property type="match status" value="1"/>
</dbReference>
<reference evidence="3" key="1">
    <citation type="submission" date="2016-06" db="EMBL/GenBank/DDBJ databases">
        <title>Parallel loss of symbiosis genes in relatives of nitrogen-fixing non-legume Parasponia.</title>
        <authorList>
            <person name="Van Velzen R."/>
            <person name="Holmer R."/>
            <person name="Bu F."/>
            <person name="Rutten L."/>
            <person name="Van Zeijl A."/>
            <person name="Liu W."/>
            <person name="Santuari L."/>
            <person name="Cao Q."/>
            <person name="Sharma T."/>
            <person name="Shen D."/>
            <person name="Roswanjaya Y."/>
            <person name="Wardhani T."/>
            <person name="Kalhor M.S."/>
            <person name="Jansen J."/>
            <person name="Van den Hoogen J."/>
            <person name="Gungor B."/>
            <person name="Hartog M."/>
            <person name="Hontelez J."/>
            <person name="Verver J."/>
            <person name="Yang W.-C."/>
            <person name="Schijlen E."/>
            <person name="Repin R."/>
            <person name="Schilthuizen M."/>
            <person name="Schranz E."/>
            <person name="Heidstra R."/>
            <person name="Miyata K."/>
            <person name="Fedorova E."/>
            <person name="Kohlen W."/>
            <person name="Bisseling T."/>
            <person name="Smit S."/>
            <person name="Geurts R."/>
        </authorList>
    </citation>
    <scope>NUCLEOTIDE SEQUENCE [LARGE SCALE GENOMIC DNA]</scope>
    <source>
        <strain evidence="3">cv. RG33-2</strain>
    </source>
</reference>
<dbReference type="Pfam" id="PF00560">
    <property type="entry name" value="LRR_1"/>
    <property type="match status" value="1"/>
</dbReference>
<protein>
    <submittedName>
        <fullName evidence="2">LRR domain containing protein</fullName>
    </submittedName>
</protein>
<accession>A0A2P5EXF9</accession>
<dbReference type="EMBL" id="JXTC01000085">
    <property type="protein sequence ID" value="PON90222.1"/>
    <property type="molecule type" value="Genomic_DNA"/>
</dbReference>
<dbReference type="InterPro" id="IPR032675">
    <property type="entry name" value="LRR_dom_sf"/>
</dbReference>
<keyword evidence="1" id="KW-0472">Membrane</keyword>
<evidence type="ECO:0000313" key="2">
    <source>
        <dbReference type="EMBL" id="PON90222.1"/>
    </source>
</evidence>
<evidence type="ECO:0000313" key="3">
    <source>
        <dbReference type="Proteomes" id="UP000237000"/>
    </source>
</evidence>
<comment type="caution">
    <text evidence="2">The sequence shown here is derived from an EMBL/GenBank/DDBJ whole genome shotgun (WGS) entry which is preliminary data.</text>
</comment>
<evidence type="ECO:0000256" key="1">
    <source>
        <dbReference type="SAM" id="Phobius"/>
    </source>
</evidence>
<name>A0A2P5EXF9_TREOI</name>
<sequence length="119" mass="12691">MGCDSSLPIFAFKLILIIHLNFFLCKAGTTTTGAILPDDEVSALENVAEKLGLGTGRGAISSSICSDISSGYNYDLGISCNCTFDNNTRCHIDQLDLSNNQFTGNIPESLGNLKAKIIK</sequence>
<keyword evidence="3" id="KW-1185">Reference proteome</keyword>
<dbReference type="Proteomes" id="UP000237000">
    <property type="component" value="Unassembled WGS sequence"/>
</dbReference>
<gene>
    <name evidence="2" type="ORF">TorRG33x02_138720</name>
</gene>
<keyword evidence="1" id="KW-1133">Transmembrane helix</keyword>
<dbReference type="InParanoid" id="A0A2P5EXF9"/>
<dbReference type="InterPro" id="IPR001611">
    <property type="entry name" value="Leu-rich_rpt"/>
</dbReference>
<keyword evidence="1" id="KW-0812">Transmembrane</keyword>
<feature type="transmembrane region" description="Helical" evidence="1">
    <location>
        <begin position="6"/>
        <end position="24"/>
    </location>
</feature>